<dbReference type="CDD" id="cd03399">
    <property type="entry name" value="SPFH_flotillin"/>
    <property type="match status" value="1"/>
</dbReference>
<proteinExistence type="inferred from homology"/>
<gene>
    <name evidence="7" type="ORF">BBO_08412</name>
</gene>
<dbReference type="Gene3D" id="3.30.479.30">
    <property type="entry name" value="Band 7 domain"/>
    <property type="match status" value="1"/>
</dbReference>
<dbReference type="InterPro" id="IPR001107">
    <property type="entry name" value="Band_7"/>
</dbReference>
<dbReference type="Pfam" id="PF01145">
    <property type="entry name" value="Band_7"/>
    <property type="match status" value="1"/>
</dbReference>
<evidence type="ECO:0000259" key="6">
    <source>
        <dbReference type="Pfam" id="PF01145"/>
    </source>
</evidence>
<keyword evidence="8" id="KW-1185">Reference proteome</keyword>
<comment type="similarity">
    <text evidence="2 5">Belongs to the band 7/mec-2 family. Flotillin subfamily.</text>
</comment>
<sequence>MSYQVSAPDEYLAITGMGIKNVRITKSAWVWPLQRCTRFSVQPQDYAMDLLAMTKEKLQFALPVVFTVGPDVDSRGANTTAAAAGEGEDHLAREDRGDALTKYAMLLSQSDDTKGGGDEKRRHLANIVKGIIEGETRVLVSSMTMEEIFSEREMFKRRIFRNIQAELDQFGLRIWNSNVKELKDAPGSNYFSSLSRKAHEGATNQARIDVAEAQLKGNVGESARHGQQEREIAKIHAETAVQKTERDIERAQAVARLATHKTALDRDVNIAKVTAERTLQSTDEDLKREVEIKRAGAELERLRATDLVKATIEKESKQQVADAAAYKVAADAKAKQDAQQRDTDAGAYRTRLDAEASSYATQQAADAAAYKVAADTKALQDAKSGDAEVDAYRIGLEAKAMQEAKKHDADAEAYRIRLDAEASSYATQKIAEADSFSKLKEAEGVAAMADAYAKMAAALGGPAGLLQYLMIENGTYIELAKANAEAIRGLEPKISVWNTGSAGGSGASDPAETMRNMYQMLPPLMTTINEQTGITLPEWQFGKMAAVQKAVQQE</sequence>
<evidence type="ECO:0000256" key="3">
    <source>
        <dbReference type="ARBA" id="ARBA00022475"/>
    </source>
</evidence>
<dbReference type="Proteomes" id="UP000076863">
    <property type="component" value="Unassembled WGS sequence"/>
</dbReference>
<dbReference type="InterPro" id="IPR036013">
    <property type="entry name" value="Band_7/SPFH_dom_sf"/>
</dbReference>
<accession>A0A166XMR9</accession>
<keyword evidence="4" id="KW-0472">Membrane</keyword>
<organism evidence="7 8">
    <name type="scientific">Beauveria brongniartii RCEF 3172</name>
    <dbReference type="NCBI Taxonomy" id="1081107"/>
    <lineage>
        <taxon>Eukaryota</taxon>
        <taxon>Fungi</taxon>
        <taxon>Dikarya</taxon>
        <taxon>Ascomycota</taxon>
        <taxon>Pezizomycotina</taxon>
        <taxon>Sordariomycetes</taxon>
        <taxon>Hypocreomycetidae</taxon>
        <taxon>Hypocreales</taxon>
        <taxon>Cordycipitaceae</taxon>
        <taxon>Beauveria</taxon>
        <taxon>Beauveria brongniartii</taxon>
    </lineage>
</organism>
<dbReference type="EMBL" id="AZHA01000038">
    <property type="protein sequence ID" value="OAA35987.1"/>
    <property type="molecule type" value="Genomic_DNA"/>
</dbReference>
<evidence type="ECO:0000256" key="1">
    <source>
        <dbReference type="ARBA" id="ARBA00004236"/>
    </source>
</evidence>
<dbReference type="SUPFAM" id="SSF117892">
    <property type="entry name" value="Band 7/SPFH domain"/>
    <property type="match status" value="1"/>
</dbReference>
<name>A0A166XMR9_9HYPO</name>
<comment type="caution">
    <text evidence="7">The sequence shown here is derived from an EMBL/GenBank/DDBJ whole genome shotgun (WGS) entry which is preliminary data.</text>
</comment>
<evidence type="ECO:0000256" key="2">
    <source>
        <dbReference type="ARBA" id="ARBA00007161"/>
    </source>
</evidence>
<dbReference type="PANTHER" id="PTHR13806">
    <property type="entry name" value="FLOTILLIN-RELATED"/>
    <property type="match status" value="1"/>
</dbReference>
<dbReference type="InterPro" id="IPR027705">
    <property type="entry name" value="Flotillin_fam"/>
</dbReference>
<dbReference type="GO" id="GO:0005886">
    <property type="term" value="C:plasma membrane"/>
    <property type="evidence" value="ECO:0007669"/>
    <property type="project" value="UniProtKB-SubCell"/>
</dbReference>
<evidence type="ECO:0000256" key="5">
    <source>
        <dbReference type="RuleBase" id="RU366054"/>
    </source>
</evidence>
<feature type="domain" description="Band 7" evidence="6">
    <location>
        <begin position="28"/>
        <end position="214"/>
    </location>
</feature>
<keyword evidence="3" id="KW-1003">Cell membrane</keyword>
<reference evidence="7 8" key="1">
    <citation type="journal article" date="2016" name="Genome Biol. Evol.">
        <title>Divergent and convergent evolution of fungal pathogenicity.</title>
        <authorList>
            <person name="Shang Y."/>
            <person name="Xiao G."/>
            <person name="Zheng P."/>
            <person name="Cen K."/>
            <person name="Zhan S."/>
            <person name="Wang C."/>
        </authorList>
    </citation>
    <scope>NUCLEOTIDE SEQUENCE [LARGE SCALE GENOMIC DNA]</scope>
    <source>
        <strain evidence="7 8">RCEF 3172</strain>
    </source>
</reference>
<dbReference type="AlphaFoldDB" id="A0A166XMR9"/>
<evidence type="ECO:0000256" key="4">
    <source>
        <dbReference type="ARBA" id="ARBA00023136"/>
    </source>
</evidence>
<comment type="subcellular location">
    <subcellularLocation>
        <location evidence="1">Cell membrane</location>
    </subcellularLocation>
</comment>
<dbReference type="OrthoDB" id="6080404at2759"/>
<dbReference type="PANTHER" id="PTHR13806:SF31">
    <property type="entry name" value="FLOTILLIN-LIKE PROTEIN 1-RELATED"/>
    <property type="match status" value="1"/>
</dbReference>
<evidence type="ECO:0000313" key="7">
    <source>
        <dbReference type="EMBL" id="OAA35987.1"/>
    </source>
</evidence>
<protein>
    <submittedName>
        <fullName evidence="7">SPFH domain/Band 7 family protein</fullName>
    </submittedName>
</protein>
<evidence type="ECO:0000313" key="8">
    <source>
        <dbReference type="Proteomes" id="UP000076863"/>
    </source>
</evidence>